<dbReference type="EMBL" id="JAEAOA010002313">
    <property type="protein sequence ID" value="KAK3593146.1"/>
    <property type="molecule type" value="Genomic_DNA"/>
</dbReference>
<gene>
    <name evidence="1" type="ORF">CHS0354_039629</name>
</gene>
<evidence type="ECO:0000313" key="1">
    <source>
        <dbReference type="EMBL" id="KAK3593146.1"/>
    </source>
</evidence>
<organism evidence="1 2">
    <name type="scientific">Potamilus streckersoni</name>
    <dbReference type="NCBI Taxonomy" id="2493646"/>
    <lineage>
        <taxon>Eukaryota</taxon>
        <taxon>Metazoa</taxon>
        <taxon>Spiralia</taxon>
        <taxon>Lophotrochozoa</taxon>
        <taxon>Mollusca</taxon>
        <taxon>Bivalvia</taxon>
        <taxon>Autobranchia</taxon>
        <taxon>Heteroconchia</taxon>
        <taxon>Palaeoheterodonta</taxon>
        <taxon>Unionida</taxon>
        <taxon>Unionoidea</taxon>
        <taxon>Unionidae</taxon>
        <taxon>Ambleminae</taxon>
        <taxon>Lampsilini</taxon>
        <taxon>Potamilus</taxon>
    </lineage>
</organism>
<dbReference type="AlphaFoldDB" id="A0AAE0VWY2"/>
<protein>
    <submittedName>
        <fullName evidence="1">Uncharacterized protein</fullName>
    </submittedName>
</protein>
<accession>A0AAE0VWY2</accession>
<keyword evidence="2" id="KW-1185">Reference proteome</keyword>
<name>A0AAE0VWY2_9BIVA</name>
<reference evidence="1" key="1">
    <citation type="journal article" date="2021" name="Genome Biol. Evol.">
        <title>A High-Quality Reference Genome for a Parasitic Bivalve with Doubly Uniparental Inheritance (Bivalvia: Unionida).</title>
        <authorList>
            <person name="Smith C.H."/>
        </authorList>
    </citation>
    <scope>NUCLEOTIDE SEQUENCE</scope>
    <source>
        <strain evidence="1">CHS0354</strain>
    </source>
</reference>
<proteinExistence type="predicted"/>
<comment type="caution">
    <text evidence="1">The sequence shown here is derived from an EMBL/GenBank/DDBJ whole genome shotgun (WGS) entry which is preliminary data.</text>
</comment>
<sequence length="157" mass="17716">MRAFLNMNHHGISNLKTPESEFDAATKKYVDDKEIPITTSLTTINDQIAAFRTDFSNHIQTFLNFRRTINKTNNEFFGSPPNVDIKLTDINTKRKDIISGIPDIVQNTSLIKIPHKQIINIVCVIGSGAATWTQRNKSIKHTAEVADIYRLSVFSVV</sequence>
<evidence type="ECO:0000313" key="2">
    <source>
        <dbReference type="Proteomes" id="UP001195483"/>
    </source>
</evidence>
<dbReference type="Proteomes" id="UP001195483">
    <property type="component" value="Unassembled WGS sequence"/>
</dbReference>
<reference evidence="1" key="2">
    <citation type="journal article" date="2021" name="Genome Biol. Evol.">
        <title>Developing a high-quality reference genome for a parasitic bivalve with doubly uniparental inheritance (Bivalvia: Unionida).</title>
        <authorList>
            <person name="Smith C.H."/>
        </authorList>
    </citation>
    <scope>NUCLEOTIDE SEQUENCE</scope>
    <source>
        <strain evidence="1">CHS0354</strain>
        <tissue evidence="1">Mantle</tissue>
    </source>
</reference>
<reference evidence="1" key="3">
    <citation type="submission" date="2023-05" db="EMBL/GenBank/DDBJ databases">
        <authorList>
            <person name="Smith C.H."/>
        </authorList>
    </citation>
    <scope>NUCLEOTIDE SEQUENCE</scope>
    <source>
        <strain evidence="1">CHS0354</strain>
        <tissue evidence="1">Mantle</tissue>
    </source>
</reference>